<gene>
    <name evidence="2" type="ORF">SORBI_3003G240800</name>
</gene>
<keyword evidence="1" id="KW-0732">Signal</keyword>
<dbReference type="Gene3D" id="3.30.200.20">
    <property type="entry name" value="Phosphorylase Kinase, domain 1"/>
    <property type="match status" value="1"/>
</dbReference>
<dbReference type="Gramene" id="KXG33010">
    <property type="protein sequence ID" value="KXG33010"/>
    <property type="gene ID" value="SORBI_3003G240800"/>
</dbReference>
<evidence type="ECO:0000313" key="3">
    <source>
        <dbReference type="Proteomes" id="UP000000768"/>
    </source>
</evidence>
<protein>
    <submittedName>
        <fullName evidence="2">Uncharacterized protein</fullName>
    </submittedName>
</protein>
<feature type="chain" id="PRO_5008589431" evidence="1">
    <location>
        <begin position="26"/>
        <end position="82"/>
    </location>
</feature>
<keyword evidence="3" id="KW-1185">Reference proteome</keyword>
<evidence type="ECO:0000313" key="2">
    <source>
        <dbReference type="EMBL" id="KXG33010.1"/>
    </source>
</evidence>
<dbReference type="Proteomes" id="UP000000768">
    <property type="component" value="Chromosome 3"/>
</dbReference>
<name>A0A1B6Q517_SORBI</name>
<feature type="signal peptide" evidence="1">
    <location>
        <begin position="1"/>
        <end position="25"/>
    </location>
</feature>
<sequence length="82" mass="9188">MGRERLGRAVDRLFLLSLLLVLCDKIDIMKERLAKLYSQSTNLKVEDVQLSMDDLEMIQVIGKGSGGGVQLVTDRMQSMTLC</sequence>
<proteinExistence type="predicted"/>
<accession>A0A1B6Q517</accession>
<reference evidence="3" key="2">
    <citation type="journal article" date="2018" name="Plant J.">
        <title>The Sorghum bicolor reference genome: improved assembly, gene annotations, a transcriptome atlas, and signatures of genome organization.</title>
        <authorList>
            <person name="McCormick R.F."/>
            <person name="Truong S.K."/>
            <person name="Sreedasyam A."/>
            <person name="Jenkins J."/>
            <person name="Shu S."/>
            <person name="Sims D."/>
            <person name="Kennedy M."/>
            <person name="Amirebrahimi M."/>
            <person name="Weers B.D."/>
            <person name="McKinley B."/>
            <person name="Mattison A."/>
            <person name="Morishige D.T."/>
            <person name="Grimwood J."/>
            <person name="Schmutz J."/>
            <person name="Mullet J.E."/>
        </authorList>
    </citation>
    <scope>NUCLEOTIDE SEQUENCE [LARGE SCALE GENOMIC DNA]</scope>
    <source>
        <strain evidence="3">cv. BTx623</strain>
    </source>
</reference>
<evidence type="ECO:0000256" key="1">
    <source>
        <dbReference type="SAM" id="SignalP"/>
    </source>
</evidence>
<dbReference type="InParanoid" id="A0A1B6Q517"/>
<dbReference type="AlphaFoldDB" id="A0A1B6Q517"/>
<reference evidence="2 3" key="1">
    <citation type="journal article" date="2009" name="Nature">
        <title>The Sorghum bicolor genome and the diversification of grasses.</title>
        <authorList>
            <person name="Paterson A.H."/>
            <person name="Bowers J.E."/>
            <person name="Bruggmann R."/>
            <person name="Dubchak I."/>
            <person name="Grimwood J."/>
            <person name="Gundlach H."/>
            <person name="Haberer G."/>
            <person name="Hellsten U."/>
            <person name="Mitros T."/>
            <person name="Poliakov A."/>
            <person name="Schmutz J."/>
            <person name="Spannagl M."/>
            <person name="Tang H."/>
            <person name="Wang X."/>
            <person name="Wicker T."/>
            <person name="Bharti A.K."/>
            <person name="Chapman J."/>
            <person name="Feltus F.A."/>
            <person name="Gowik U."/>
            <person name="Grigoriev I.V."/>
            <person name="Lyons E."/>
            <person name="Maher C.A."/>
            <person name="Martis M."/>
            <person name="Narechania A."/>
            <person name="Otillar R.P."/>
            <person name="Penning B.W."/>
            <person name="Salamov A.A."/>
            <person name="Wang Y."/>
            <person name="Zhang L."/>
            <person name="Carpita N.C."/>
            <person name="Freeling M."/>
            <person name="Gingle A.R."/>
            <person name="Hash C.T."/>
            <person name="Keller B."/>
            <person name="Klein P."/>
            <person name="Kresovich S."/>
            <person name="McCann M.C."/>
            <person name="Ming R."/>
            <person name="Peterson D.G."/>
            <person name="Mehboob-ur-Rahman"/>
            <person name="Ware D."/>
            <person name="Westhoff P."/>
            <person name="Mayer K.F."/>
            <person name="Messing J."/>
            <person name="Rokhsar D.S."/>
        </authorList>
    </citation>
    <scope>NUCLEOTIDE SEQUENCE [LARGE SCALE GENOMIC DNA]</scope>
    <source>
        <strain evidence="3">cv. BTx623</strain>
    </source>
</reference>
<organism evidence="2 3">
    <name type="scientific">Sorghum bicolor</name>
    <name type="common">Sorghum</name>
    <name type="synonym">Sorghum vulgare</name>
    <dbReference type="NCBI Taxonomy" id="4558"/>
    <lineage>
        <taxon>Eukaryota</taxon>
        <taxon>Viridiplantae</taxon>
        <taxon>Streptophyta</taxon>
        <taxon>Embryophyta</taxon>
        <taxon>Tracheophyta</taxon>
        <taxon>Spermatophyta</taxon>
        <taxon>Magnoliopsida</taxon>
        <taxon>Liliopsida</taxon>
        <taxon>Poales</taxon>
        <taxon>Poaceae</taxon>
        <taxon>PACMAD clade</taxon>
        <taxon>Panicoideae</taxon>
        <taxon>Andropogonodae</taxon>
        <taxon>Andropogoneae</taxon>
        <taxon>Sorghinae</taxon>
        <taxon>Sorghum</taxon>
    </lineage>
</organism>
<dbReference type="EMBL" id="CM000762">
    <property type="protein sequence ID" value="KXG33010.1"/>
    <property type="molecule type" value="Genomic_DNA"/>
</dbReference>